<dbReference type="AlphaFoldDB" id="A0A8S1ENB7"/>
<dbReference type="PANTHER" id="PTHR22947:SF7">
    <property type="entry name" value="MSP DOMAIN-CONTAINING PROTEIN-RELATED"/>
    <property type="match status" value="1"/>
</dbReference>
<gene>
    <name evidence="2" type="ORF">CBOVIS_LOCUS4372</name>
</gene>
<keyword evidence="3" id="KW-1185">Reference proteome</keyword>
<dbReference type="PANTHER" id="PTHR22947">
    <property type="entry name" value="MAJOR SPERM PROTEIN"/>
    <property type="match status" value="1"/>
</dbReference>
<dbReference type="InterPro" id="IPR051774">
    <property type="entry name" value="Sperm-specific_class_P"/>
</dbReference>
<proteinExistence type="predicted"/>
<dbReference type="Pfam" id="PF00635">
    <property type="entry name" value="Motile_Sperm"/>
    <property type="match status" value="1"/>
</dbReference>
<dbReference type="PROSITE" id="PS50202">
    <property type="entry name" value="MSP"/>
    <property type="match status" value="1"/>
</dbReference>
<evidence type="ECO:0000313" key="3">
    <source>
        <dbReference type="Proteomes" id="UP000494206"/>
    </source>
</evidence>
<evidence type="ECO:0000313" key="2">
    <source>
        <dbReference type="EMBL" id="CAB3401653.1"/>
    </source>
</evidence>
<dbReference type="Gene3D" id="2.60.40.10">
    <property type="entry name" value="Immunoglobulins"/>
    <property type="match status" value="1"/>
</dbReference>
<evidence type="ECO:0000259" key="1">
    <source>
        <dbReference type="PROSITE" id="PS50202"/>
    </source>
</evidence>
<comment type="caution">
    <text evidence="2">The sequence shown here is derived from an EMBL/GenBank/DDBJ whole genome shotgun (WGS) entry which is preliminary data.</text>
</comment>
<reference evidence="2 3" key="1">
    <citation type="submission" date="2020-04" db="EMBL/GenBank/DDBJ databases">
        <authorList>
            <person name="Laetsch R D."/>
            <person name="Stevens L."/>
            <person name="Kumar S."/>
            <person name="Blaxter L. M."/>
        </authorList>
    </citation>
    <scope>NUCLEOTIDE SEQUENCE [LARGE SCALE GENOMIC DNA]</scope>
</reference>
<sequence length="109" mass="11279">MPLTVDPPACTVPAAGGASKHALKNDGTDKVVFKIKSSNNNEYRIQPVFGFVDPSGQTEINITRLAGAPKEDKLVIHYGNAPADATDAQAAFGAVQGAQTVNLPMSATA</sequence>
<dbReference type="SUPFAM" id="SSF49354">
    <property type="entry name" value="PapD-like"/>
    <property type="match status" value="1"/>
</dbReference>
<protein>
    <recommendedName>
        <fullName evidence="1">MSP domain-containing protein</fullName>
    </recommendedName>
</protein>
<dbReference type="InterPro" id="IPR008962">
    <property type="entry name" value="PapD-like_sf"/>
</dbReference>
<dbReference type="InterPro" id="IPR013783">
    <property type="entry name" value="Ig-like_fold"/>
</dbReference>
<name>A0A8S1ENB7_9PELO</name>
<organism evidence="2 3">
    <name type="scientific">Caenorhabditis bovis</name>
    <dbReference type="NCBI Taxonomy" id="2654633"/>
    <lineage>
        <taxon>Eukaryota</taxon>
        <taxon>Metazoa</taxon>
        <taxon>Ecdysozoa</taxon>
        <taxon>Nematoda</taxon>
        <taxon>Chromadorea</taxon>
        <taxon>Rhabditida</taxon>
        <taxon>Rhabditina</taxon>
        <taxon>Rhabditomorpha</taxon>
        <taxon>Rhabditoidea</taxon>
        <taxon>Rhabditidae</taxon>
        <taxon>Peloderinae</taxon>
        <taxon>Caenorhabditis</taxon>
    </lineage>
</organism>
<dbReference type="OrthoDB" id="264603at2759"/>
<dbReference type="FunFam" id="2.60.40.10:FF:002024">
    <property type="entry name" value="Sperm-specific class P protein 19"/>
    <property type="match status" value="1"/>
</dbReference>
<feature type="domain" description="MSP" evidence="1">
    <location>
        <begin position="2"/>
        <end position="109"/>
    </location>
</feature>
<dbReference type="Proteomes" id="UP000494206">
    <property type="component" value="Unassembled WGS sequence"/>
</dbReference>
<accession>A0A8S1ENB7</accession>
<dbReference type="InterPro" id="IPR000535">
    <property type="entry name" value="MSP_dom"/>
</dbReference>
<dbReference type="EMBL" id="CADEPM010000003">
    <property type="protein sequence ID" value="CAB3401653.1"/>
    <property type="molecule type" value="Genomic_DNA"/>
</dbReference>